<organism evidence="1 2">
    <name type="scientific">Dactylosporangium roseum</name>
    <dbReference type="NCBI Taxonomy" id="47989"/>
    <lineage>
        <taxon>Bacteria</taxon>
        <taxon>Bacillati</taxon>
        <taxon>Actinomycetota</taxon>
        <taxon>Actinomycetes</taxon>
        <taxon>Micromonosporales</taxon>
        <taxon>Micromonosporaceae</taxon>
        <taxon>Dactylosporangium</taxon>
    </lineage>
</organism>
<sequence>MATRVFIAGLLPHLMDDFRERLAVAEVDLISGTGVEELAAALAAADIDHVIIGGGLGLPARLDMVRTVFESSDRATVHMKDHRSGPEGFVPFVRSVLHGLADYHPAESTRAVLRAQRT</sequence>
<evidence type="ECO:0000313" key="2">
    <source>
        <dbReference type="Proteomes" id="UP001058271"/>
    </source>
</evidence>
<protein>
    <submittedName>
        <fullName evidence="1">Uncharacterized protein</fullName>
    </submittedName>
</protein>
<keyword evidence="2" id="KW-1185">Reference proteome</keyword>
<dbReference type="RefSeq" id="WP_260723653.1">
    <property type="nucleotide sequence ID" value="NZ_BAAABS010000080.1"/>
</dbReference>
<dbReference type="EMBL" id="CP073721">
    <property type="protein sequence ID" value="UWZ34347.1"/>
    <property type="molecule type" value="Genomic_DNA"/>
</dbReference>
<reference evidence="1" key="1">
    <citation type="submission" date="2021-04" db="EMBL/GenBank/DDBJ databases">
        <title>Biosynthetic gene clusters of Dactylosporangioum roseum.</title>
        <authorList>
            <person name="Hartkoorn R.C."/>
            <person name="Beaudoing E."/>
            <person name="Hot D."/>
            <person name="Moureu S."/>
        </authorList>
    </citation>
    <scope>NUCLEOTIDE SEQUENCE</scope>
    <source>
        <strain evidence="1">NRRL B-16295</strain>
    </source>
</reference>
<name>A0ABY5Z0F3_9ACTN</name>
<accession>A0ABY5Z0F3</accession>
<evidence type="ECO:0000313" key="1">
    <source>
        <dbReference type="EMBL" id="UWZ34347.1"/>
    </source>
</evidence>
<proteinExistence type="predicted"/>
<dbReference type="Proteomes" id="UP001058271">
    <property type="component" value="Chromosome"/>
</dbReference>
<gene>
    <name evidence="1" type="ORF">Drose_24290</name>
</gene>